<dbReference type="CDD" id="cd00038">
    <property type="entry name" value="CAP_ED"/>
    <property type="match status" value="1"/>
</dbReference>
<gene>
    <name evidence="5" type="ORF">GCM10023333_28460</name>
</gene>
<evidence type="ECO:0000313" key="6">
    <source>
        <dbReference type="Proteomes" id="UP001499988"/>
    </source>
</evidence>
<protein>
    <recommendedName>
        <fullName evidence="4">Cyclic nucleotide-binding domain-containing protein</fullName>
    </recommendedName>
</protein>
<dbReference type="EMBL" id="BAABJZ010000091">
    <property type="protein sequence ID" value="GAA4893598.1"/>
    <property type="molecule type" value="Genomic_DNA"/>
</dbReference>
<evidence type="ECO:0000313" key="5">
    <source>
        <dbReference type="EMBL" id="GAA4893598.1"/>
    </source>
</evidence>
<dbReference type="PROSITE" id="PS50042">
    <property type="entry name" value="CNMP_BINDING_3"/>
    <property type="match status" value="1"/>
</dbReference>
<dbReference type="InterPro" id="IPR000595">
    <property type="entry name" value="cNMP-bd_dom"/>
</dbReference>
<evidence type="ECO:0000256" key="3">
    <source>
        <dbReference type="ARBA" id="ARBA00023163"/>
    </source>
</evidence>
<reference evidence="6" key="1">
    <citation type="journal article" date="2019" name="Int. J. Syst. Evol. Microbiol.">
        <title>The Global Catalogue of Microorganisms (GCM) 10K type strain sequencing project: providing services to taxonomists for standard genome sequencing and annotation.</title>
        <authorList>
            <consortium name="The Broad Institute Genomics Platform"/>
            <consortium name="The Broad Institute Genome Sequencing Center for Infectious Disease"/>
            <person name="Wu L."/>
            <person name="Ma J."/>
        </authorList>
    </citation>
    <scope>NUCLEOTIDE SEQUENCE [LARGE SCALE GENOMIC DNA]</scope>
    <source>
        <strain evidence="6">JCM 18401</strain>
    </source>
</reference>
<dbReference type="InterPro" id="IPR018490">
    <property type="entry name" value="cNMP-bd_dom_sf"/>
</dbReference>
<keyword evidence="6" id="KW-1185">Reference proteome</keyword>
<organism evidence="5 6">
    <name type="scientific">Ferrimonas pelagia</name>
    <dbReference type="NCBI Taxonomy" id="1177826"/>
    <lineage>
        <taxon>Bacteria</taxon>
        <taxon>Pseudomonadati</taxon>
        <taxon>Pseudomonadota</taxon>
        <taxon>Gammaproteobacteria</taxon>
        <taxon>Alteromonadales</taxon>
        <taxon>Ferrimonadaceae</taxon>
        <taxon>Ferrimonas</taxon>
    </lineage>
</organism>
<proteinExistence type="predicted"/>
<name>A0ABP9F5F6_9GAMM</name>
<dbReference type="InterPro" id="IPR012318">
    <property type="entry name" value="HTH_CRP"/>
</dbReference>
<accession>A0ABP9F5F6</accession>
<keyword evidence="3" id="KW-0804">Transcription</keyword>
<sequence length="224" mass="25375">MDDEEMKKTSDNRDYAEILSRYVDPQRYPNFYQLFLHKGSLHTLAAGENLVQQEQEAEAFCLVLTGDVEISMVLPDGQLSMITRAGSGAWHGDLPYLDGGKLPWRMDALTQVTEIRLPFNALNQNSVPDGELYGCIATNLARRMRMAHDFINQHKVKSVKERLLLKLTKMADDAGEVTITQEKLAAFIGVDRNKIYRTLRTLESEGMLSVGYRKIRLLQSAPLQ</sequence>
<dbReference type="Pfam" id="PF13545">
    <property type="entry name" value="HTH_Crp_2"/>
    <property type="match status" value="1"/>
</dbReference>
<evidence type="ECO:0000256" key="2">
    <source>
        <dbReference type="ARBA" id="ARBA00023125"/>
    </source>
</evidence>
<feature type="domain" description="Cyclic nucleotide-binding" evidence="4">
    <location>
        <begin position="44"/>
        <end position="103"/>
    </location>
</feature>
<dbReference type="SUPFAM" id="SSF46785">
    <property type="entry name" value="Winged helix' DNA-binding domain"/>
    <property type="match status" value="1"/>
</dbReference>
<evidence type="ECO:0000256" key="1">
    <source>
        <dbReference type="ARBA" id="ARBA00023015"/>
    </source>
</evidence>
<dbReference type="InterPro" id="IPR014710">
    <property type="entry name" value="RmlC-like_jellyroll"/>
</dbReference>
<dbReference type="Pfam" id="PF00027">
    <property type="entry name" value="cNMP_binding"/>
    <property type="match status" value="1"/>
</dbReference>
<dbReference type="Proteomes" id="UP001499988">
    <property type="component" value="Unassembled WGS sequence"/>
</dbReference>
<evidence type="ECO:0000259" key="4">
    <source>
        <dbReference type="PROSITE" id="PS50042"/>
    </source>
</evidence>
<dbReference type="SUPFAM" id="SSF51206">
    <property type="entry name" value="cAMP-binding domain-like"/>
    <property type="match status" value="1"/>
</dbReference>
<dbReference type="InterPro" id="IPR036390">
    <property type="entry name" value="WH_DNA-bd_sf"/>
</dbReference>
<comment type="caution">
    <text evidence="5">The sequence shown here is derived from an EMBL/GenBank/DDBJ whole genome shotgun (WGS) entry which is preliminary data.</text>
</comment>
<dbReference type="Gene3D" id="2.60.120.10">
    <property type="entry name" value="Jelly Rolls"/>
    <property type="match status" value="1"/>
</dbReference>
<keyword evidence="2" id="KW-0238">DNA-binding</keyword>
<keyword evidence="1" id="KW-0805">Transcription regulation</keyword>